<proteinExistence type="predicted"/>
<feature type="compositionally biased region" description="Low complexity" evidence="1">
    <location>
        <begin position="597"/>
        <end position="606"/>
    </location>
</feature>
<feature type="compositionally biased region" description="Polar residues" evidence="1">
    <location>
        <begin position="151"/>
        <end position="160"/>
    </location>
</feature>
<dbReference type="Gene3D" id="6.10.140.1270">
    <property type="match status" value="1"/>
</dbReference>
<dbReference type="PANTHER" id="PTHR15117">
    <property type="entry name" value="ATAXIN 7 RELATED"/>
    <property type="match status" value="1"/>
</dbReference>
<dbReference type="PANTHER" id="PTHR15117:SF5">
    <property type="entry name" value="ATAXIN-7-LIKE PROTEIN 2"/>
    <property type="match status" value="1"/>
</dbReference>
<dbReference type="RefSeq" id="XP_028854096.1">
    <property type="nucleotide sequence ID" value="XM_028998263.1"/>
</dbReference>
<reference evidence="3 4" key="1">
    <citation type="submission" date="2020-06" db="EMBL/GenBank/DDBJ databases">
        <authorList>
            <consortium name="Wellcome Sanger Institute Data Sharing"/>
        </authorList>
    </citation>
    <scope>NUCLEOTIDE SEQUENCE [LARGE SCALE GENOMIC DNA]</scope>
</reference>
<feature type="compositionally biased region" description="Polar residues" evidence="1">
    <location>
        <begin position="347"/>
        <end position="358"/>
    </location>
</feature>
<feature type="compositionally biased region" description="Low complexity" evidence="1">
    <location>
        <begin position="461"/>
        <end position="482"/>
    </location>
</feature>
<feature type="compositionally biased region" description="Acidic residues" evidence="1">
    <location>
        <begin position="386"/>
        <end position="396"/>
    </location>
</feature>
<dbReference type="InterPro" id="IPR052237">
    <property type="entry name" value="Ataxin-7-like_regulator"/>
</dbReference>
<feature type="region of interest" description="Disordered" evidence="1">
    <location>
        <begin position="307"/>
        <end position="401"/>
    </location>
</feature>
<feature type="compositionally biased region" description="Polar residues" evidence="1">
    <location>
        <begin position="487"/>
        <end position="518"/>
    </location>
</feature>
<feature type="region of interest" description="Disordered" evidence="1">
    <location>
        <begin position="112"/>
        <end position="244"/>
    </location>
</feature>
<dbReference type="Proteomes" id="UP000694580">
    <property type="component" value="Chromosome 12"/>
</dbReference>
<gene>
    <name evidence="3" type="primary">atxn7l2a</name>
</gene>
<feature type="compositionally biased region" description="Basic and acidic residues" evidence="1">
    <location>
        <begin position="361"/>
        <end position="371"/>
    </location>
</feature>
<name>A0AAY4CVE5_9TELE</name>
<feature type="compositionally biased region" description="Polar residues" evidence="1">
    <location>
        <begin position="607"/>
        <end position="616"/>
    </location>
</feature>
<reference evidence="3" key="2">
    <citation type="submission" date="2025-08" db="UniProtKB">
        <authorList>
            <consortium name="Ensembl"/>
        </authorList>
    </citation>
    <scope>IDENTIFICATION</scope>
</reference>
<evidence type="ECO:0000259" key="2">
    <source>
        <dbReference type="PROSITE" id="PS51505"/>
    </source>
</evidence>
<feature type="domain" description="SCA7" evidence="2">
    <location>
        <begin position="247"/>
        <end position="314"/>
    </location>
</feature>
<reference evidence="3" key="3">
    <citation type="submission" date="2025-09" db="UniProtKB">
        <authorList>
            <consortium name="Ensembl"/>
        </authorList>
    </citation>
    <scope>IDENTIFICATION</scope>
</reference>
<dbReference type="Ensembl" id="ENSDCDT00010046761.1">
    <property type="protein sequence ID" value="ENSDCDP00010037225.1"/>
    <property type="gene ID" value="ENSDCDG00010024279.1"/>
</dbReference>
<dbReference type="PROSITE" id="PS51505">
    <property type="entry name" value="SCA7"/>
    <property type="match status" value="1"/>
</dbReference>
<evidence type="ECO:0000313" key="4">
    <source>
        <dbReference type="Proteomes" id="UP000694580"/>
    </source>
</evidence>
<feature type="compositionally biased region" description="Basic and acidic residues" evidence="1">
    <location>
        <begin position="167"/>
        <end position="185"/>
    </location>
</feature>
<protein>
    <recommendedName>
        <fullName evidence="2">SCA7 domain-containing protein</fullName>
    </recommendedName>
</protein>
<dbReference type="InterPro" id="IPR013243">
    <property type="entry name" value="SCA7_dom"/>
</dbReference>
<feature type="region of interest" description="Disordered" evidence="1">
    <location>
        <begin position="457"/>
        <end position="722"/>
    </location>
</feature>
<feature type="compositionally biased region" description="Pro residues" evidence="1">
    <location>
        <begin position="193"/>
        <end position="214"/>
    </location>
</feature>
<dbReference type="GeneTree" id="ENSGT00940000159736"/>
<dbReference type="Pfam" id="PF08313">
    <property type="entry name" value="SCA7"/>
    <property type="match status" value="1"/>
</dbReference>
<sequence length="722" mass="77543">MMAVRERATAVMAALDRRLPGLDDFVGQNWSAWAERAGANAVDGTDSDDCGKNGKKAVEAMILRKEDMSIFGHYPGHDDFYLVVCSHCSQVVKPQAFEKHCERRHGPLGKLYAHLRSPPLPSQQRSRHGAAPSHVPASWSGKSQGAGPTRTAPQSPTTPSQHRHTKAPKEGVRLSPHEKSPHSAHSESLVFKQPPPLDPPRSSTPPNLRDPPWPSGGTMSSRPASAEKPLAQRGEQGVGNRGPKTYKVVSKKVFDLDKHCGVMDPERKKVCTRLLTCNIHSVHQRRKVQGRSKNFNQLVAELKMSSRARERVASAPDGPATPASLPEGTRDSTAPVPHCRRPLTDSPAFSRSRQSSESAYEEEKPAQDEGLARPLSPATLGRVSSEESDGEGAEELAEWHATPWHPRPLAVCTFGGRTMGHGIFTFDRRLHNLRSAVSAMVEQHLNAHLWKKIPQVTDLQSQSPSSKPSASSSSSMSQYSKARTGSHGATSPRTASHSQQLPLSSASKPHSQSENSRGATPIVTSPVPARSSTQSGPGRPRNPVGRTNKQQLRLKEAERAAAALRKRKASFGDADPTSPDRNCVPSDRGRPPPSAKPSPSSSAASPHGQTNGSLSPGSKPRPQLAPADPHAPSSWAFKRAHSSPSDASPHRGGDSGLHGRAASLDHKGLGKKCKSSASPPSKPHRVPSSPHSGFYPWKESKGVGLSVGGEKKLGTPKPKLHH</sequence>
<dbReference type="AlphaFoldDB" id="A0AAY4CVE5"/>
<dbReference type="GeneID" id="114800630"/>
<keyword evidence="4" id="KW-1185">Reference proteome</keyword>
<accession>A0AAY4CVE5</accession>
<organism evidence="3 4">
    <name type="scientific">Denticeps clupeoides</name>
    <name type="common">denticle herring</name>
    <dbReference type="NCBI Taxonomy" id="299321"/>
    <lineage>
        <taxon>Eukaryota</taxon>
        <taxon>Metazoa</taxon>
        <taxon>Chordata</taxon>
        <taxon>Craniata</taxon>
        <taxon>Vertebrata</taxon>
        <taxon>Euteleostomi</taxon>
        <taxon>Actinopterygii</taxon>
        <taxon>Neopterygii</taxon>
        <taxon>Teleostei</taxon>
        <taxon>Clupei</taxon>
        <taxon>Clupeiformes</taxon>
        <taxon>Denticipitoidei</taxon>
        <taxon>Denticipitidae</taxon>
        <taxon>Denticeps</taxon>
    </lineage>
</organism>
<evidence type="ECO:0000313" key="3">
    <source>
        <dbReference type="Ensembl" id="ENSDCDP00010037225.1"/>
    </source>
</evidence>
<evidence type="ECO:0000256" key="1">
    <source>
        <dbReference type="SAM" id="MobiDB-lite"/>
    </source>
</evidence>